<dbReference type="InterPro" id="IPR013320">
    <property type="entry name" value="ConA-like_dom_sf"/>
</dbReference>
<dbReference type="EMBL" id="HG793137">
    <property type="protein sequence ID" value="CRL20784.1"/>
    <property type="molecule type" value="Genomic_DNA"/>
</dbReference>
<feature type="chain" id="PRO_5005195128" description="xyloglucan-specific endo-beta-1,4-glucanase" evidence="8">
    <location>
        <begin position="21"/>
        <end position="250"/>
    </location>
</feature>
<evidence type="ECO:0000313" key="9">
    <source>
        <dbReference type="EMBL" id="CRL20784.1"/>
    </source>
</evidence>
<evidence type="ECO:0000256" key="6">
    <source>
        <dbReference type="ARBA" id="ARBA00043018"/>
    </source>
</evidence>
<evidence type="ECO:0000256" key="4">
    <source>
        <dbReference type="ARBA" id="ARBA00038882"/>
    </source>
</evidence>
<keyword evidence="7" id="KW-0119">Carbohydrate metabolism</keyword>
<keyword evidence="2 8" id="KW-0732">Signal</keyword>
<dbReference type="PANTHER" id="PTHR34002">
    <property type="entry name" value="BLR1656 PROTEIN"/>
    <property type="match status" value="1"/>
</dbReference>
<organism evidence="9 10">
    <name type="scientific">Penicillium camemberti (strain FM 013)</name>
    <dbReference type="NCBI Taxonomy" id="1429867"/>
    <lineage>
        <taxon>Eukaryota</taxon>
        <taxon>Fungi</taxon>
        <taxon>Dikarya</taxon>
        <taxon>Ascomycota</taxon>
        <taxon>Pezizomycotina</taxon>
        <taxon>Eurotiomycetes</taxon>
        <taxon>Eurotiomycetidae</taxon>
        <taxon>Eurotiales</taxon>
        <taxon>Aspergillaceae</taxon>
        <taxon>Penicillium</taxon>
    </lineage>
</organism>
<evidence type="ECO:0000256" key="1">
    <source>
        <dbReference type="ARBA" id="ARBA00005519"/>
    </source>
</evidence>
<dbReference type="Proteomes" id="UP000053732">
    <property type="component" value="Unassembled WGS sequence"/>
</dbReference>
<dbReference type="SUPFAM" id="SSF49899">
    <property type="entry name" value="Concanavalin A-like lectins/glucanases"/>
    <property type="match status" value="1"/>
</dbReference>
<evidence type="ECO:0000256" key="3">
    <source>
        <dbReference type="ARBA" id="ARBA00037012"/>
    </source>
</evidence>
<evidence type="ECO:0000256" key="7">
    <source>
        <dbReference type="RuleBase" id="RU361163"/>
    </source>
</evidence>
<dbReference type="GO" id="GO:0000272">
    <property type="term" value="P:polysaccharide catabolic process"/>
    <property type="evidence" value="ECO:0007669"/>
    <property type="project" value="UniProtKB-KW"/>
</dbReference>
<sequence>MKSFAPITILSLALAAVSNATVVSPHGALSKRADFCDQYGTVEKGSYKVYNNAWGQQYDQAGKQCTGVDSLNGNTISWHTSWSWGGSKTQVKSYPSVGLNFTAKQLSAVRSIKSNWKWSYSNTDVVADVAYDMFLSSTADGSEEYEIMVWLAALGNAGPISTTGSPIGSVTIGGIPFKVWKGPNGQMTVYSFVAESTVNSFSGDMLEYFTYLIKDQGLSSSLYLIDVQAGTEPFTGKADMKTSAFSIEVV</sequence>
<dbReference type="GO" id="GO:0033946">
    <property type="term" value="F:xyloglucan-specific endo-beta-1,4-glucanase activity"/>
    <property type="evidence" value="ECO:0007669"/>
    <property type="project" value="UniProtKB-EC"/>
</dbReference>
<evidence type="ECO:0000256" key="2">
    <source>
        <dbReference type="ARBA" id="ARBA00022729"/>
    </source>
</evidence>
<keyword evidence="10" id="KW-1185">Reference proteome</keyword>
<keyword evidence="7" id="KW-0326">Glycosidase</keyword>
<comment type="similarity">
    <text evidence="1 7">Belongs to the glycosyl hydrolase 12 (cellulase H) family.</text>
</comment>
<dbReference type="Gene3D" id="2.60.120.180">
    <property type="match status" value="1"/>
</dbReference>
<evidence type="ECO:0000313" key="10">
    <source>
        <dbReference type="Proteomes" id="UP000053732"/>
    </source>
</evidence>
<name>A0A0G4P3A7_PENC3</name>
<evidence type="ECO:0000256" key="8">
    <source>
        <dbReference type="SAM" id="SignalP"/>
    </source>
</evidence>
<dbReference type="EC" id="3.2.1.151" evidence="4"/>
<feature type="signal peptide" evidence="8">
    <location>
        <begin position="1"/>
        <end position="20"/>
    </location>
</feature>
<dbReference type="Pfam" id="PF01670">
    <property type="entry name" value="Glyco_hydro_12"/>
    <property type="match status" value="1"/>
</dbReference>
<dbReference type="PANTHER" id="PTHR34002:SF9">
    <property type="entry name" value="XYLOGLUCAN-SPECIFIC ENDO-BETA-1,4-GLUCANASE A"/>
    <property type="match status" value="1"/>
</dbReference>
<gene>
    <name evidence="9" type="ORF">PCAMFM013_S004g000725</name>
</gene>
<dbReference type="GO" id="GO:0008810">
    <property type="term" value="F:cellulase activity"/>
    <property type="evidence" value="ECO:0007669"/>
    <property type="project" value="InterPro"/>
</dbReference>
<keyword evidence="7" id="KW-0624">Polysaccharide degradation</keyword>
<comment type="catalytic activity">
    <reaction evidence="3">
        <text>xyloglucan + H2O = xyloglucan oligosaccharides.</text>
        <dbReference type="EC" id="3.2.1.151"/>
    </reaction>
</comment>
<keyword evidence="7 9" id="KW-0378">Hydrolase</keyword>
<dbReference type="InterPro" id="IPR013319">
    <property type="entry name" value="GH11/12"/>
</dbReference>
<accession>A0A0G4P3A7</accession>
<evidence type="ECO:0000256" key="5">
    <source>
        <dbReference type="ARBA" id="ARBA00041304"/>
    </source>
</evidence>
<proteinExistence type="inferred from homology"/>
<dbReference type="STRING" id="1429867.A0A0G4P3A7"/>
<protein>
    <recommendedName>
        <fullName evidence="4">xyloglucan-specific endo-beta-1,4-glucanase</fullName>
        <ecNumber evidence="4">3.2.1.151</ecNumber>
    </recommendedName>
    <alternativeName>
        <fullName evidence="5">Xyloglucanase A</fullName>
    </alternativeName>
    <alternativeName>
        <fullName evidence="6">Xyloglucanendohydrolase A</fullName>
    </alternativeName>
</protein>
<dbReference type="InterPro" id="IPR002594">
    <property type="entry name" value="GH12"/>
</dbReference>
<reference evidence="9 10" key="1">
    <citation type="journal article" date="2014" name="Nat. Commun.">
        <title>Multiple recent horizontal transfers of a large genomic region in cheese making fungi.</title>
        <authorList>
            <person name="Cheeseman K."/>
            <person name="Ropars J."/>
            <person name="Renault P."/>
            <person name="Dupont J."/>
            <person name="Gouzy J."/>
            <person name="Branca A."/>
            <person name="Abraham A.L."/>
            <person name="Ceppi M."/>
            <person name="Conseiller E."/>
            <person name="Debuchy R."/>
            <person name="Malagnac F."/>
            <person name="Goarin A."/>
            <person name="Silar P."/>
            <person name="Lacoste S."/>
            <person name="Sallet E."/>
            <person name="Bensimon A."/>
            <person name="Giraud T."/>
            <person name="Brygoo Y."/>
        </authorList>
    </citation>
    <scope>NUCLEOTIDE SEQUENCE [LARGE SCALE GENOMIC DNA]</scope>
    <source>
        <strain evidence="10">FM 013</strain>
    </source>
</reference>
<dbReference type="AlphaFoldDB" id="A0A0G4P3A7"/>